<dbReference type="SUPFAM" id="SSF53807">
    <property type="entry name" value="Helical backbone' metal receptor"/>
    <property type="match status" value="1"/>
</dbReference>
<dbReference type="GO" id="GO:0030494">
    <property type="term" value="P:bacteriochlorophyll biosynthetic process"/>
    <property type="evidence" value="ECO:0007669"/>
    <property type="project" value="UniProtKB-KW"/>
</dbReference>
<dbReference type="AlphaFoldDB" id="A0A2M8QGD0"/>
<proteinExistence type="predicted"/>
<evidence type="ECO:0000313" key="5">
    <source>
        <dbReference type="Proteomes" id="UP000230790"/>
    </source>
</evidence>
<organism evidence="4 5">
    <name type="scientific">Candidatus Thermofonsia Clade 3 bacterium</name>
    <dbReference type="NCBI Taxonomy" id="2364212"/>
    <lineage>
        <taxon>Bacteria</taxon>
        <taxon>Bacillati</taxon>
        <taxon>Chloroflexota</taxon>
        <taxon>Candidatus Thermofontia</taxon>
        <taxon>Candidatus Thermofonsia Clade 3</taxon>
    </lineage>
</organism>
<evidence type="ECO:0000256" key="2">
    <source>
        <dbReference type="ARBA" id="ARBA00023181"/>
    </source>
</evidence>
<dbReference type="Pfam" id="PF00148">
    <property type="entry name" value="Oxidored_nitro"/>
    <property type="match status" value="1"/>
</dbReference>
<dbReference type="InterPro" id="IPR050152">
    <property type="entry name" value="ChlB/BchB/BchZ"/>
</dbReference>
<comment type="caution">
    <text evidence="4">The sequence shown here is derived from an EMBL/GenBank/DDBJ whole genome shotgun (WGS) entry which is preliminary data.</text>
</comment>
<evidence type="ECO:0000313" key="4">
    <source>
        <dbReference type="EMBL" id="PJF48828.1"/>
    </source>
</evidence>
<sequence>MTDLNDLPNRAPAADQSRAPIELIRDLESTSGYWAAVWTMCTLPDVHLICDAPIGCFNLVATAVPDYTDAIPHIHNITPSVMREQEVTLLGTAGAVRRAVEALRSLHPDKTLIVVSTAESEMISSDHSDWLSKLDPPVPFFWSQSLEGDEWEGRDRALLWLWNRFGRERAAPLSANDAQMVNIIGPTYGCFNSPADLHEIKRLIEGAGGKVNLVYPFEATLEDTPRLSRGAVNVVMYREFGEALAKELGRPYLFAPMGIRETTEFIQQLGDLLGTRAQADAFIAREKQTTLAPLWDLWRGPQGDWFATTEFAVVAGRSYTEGLVRLLADELGMKLHFASGRPRRPGEMDNIQIRETLHKKQPAFLFGSLNEKIYLTEAQAKATHFIPAAFPGAVVRRALGTPFMGYSGVVYIVQEMVNRYYDLVFNFLPFDNVAAAGQPKEAANPLTAASRLVWSEAARAQLDRHLEGIPWISRISASRELRAQVEVYAIKHNLREVTPDTVEQALAATAAQR</sequence>
<accession>A0A2M8QGD0</accession>
<feature type="domain" description="Nitrogenase/oxidoreductase component 1" evidence="3">
    <location>
        <begin position="33"/>
        <end position="419"/>
    </location>
</feature>
<gene>
    <name evidence="4" type="primary">bchZ</name>
    <name evidence="4" type="ORF">CUN48_01350</name>
</gene>
<dbReference type="NCBIfam" id="TIGR02014">
    <property type="entry name" value="BchZ"/>
    <property type="match status" value="1"/>
</dbReference>
<dbReference type="EMBL" id="PGTN01000005">
    <property type="protein sequence ID" value="PJF48828.1"/>
    <property type="molecule type" value="Genomic_DNA"/>
</dbReference>
<dbReference type="Proteomes" id="UP000230790">
    <property type="component" value="Unassembled WGS sequence"/>
</dbReference>
<keyword evidence="2" id="KW-0149">Chlorophyll biosynthesis</keyword>
<dbReference type="InterPro" id="IPR010244">
    <property type="entry name" value="BchZ"/>
</dbReference>
<dbReference type="PANTHER" id="PTHR33712">
    <property type="entry name" value="LIGHT-INDEPENDENT PROTOCHLOROPHYLLIDE REDUCTASE SUBUNIT B"/>
    <property type="match status" value="1"/>
</dbReference>
<evidence type="ECO:0000259" key="3">
    <source>
        <dbReference type="Pfam" id="PF00148"/>
    </source>
</evidence>
<keyword evidence="1" id="KW-0560">Oxidoreductase</keyword>
<dbReference type="Gene3D" id="3.40.50.1980">
    <property type="entry name" value="Nitrogenase molybdenum iron protein domain"/>
    <property type="match status" value="3"/>
</dbReference>
<dbReference type="PANTHER" id="PTHR33712:SF7">
    <property type="entry name" value="LIGHT-INDEPENDENT PROTOCHLOROPHYLLIDE REDUCTASE SUBUNIT B"/>
    <property type="match status" value="1"/>
</dbReference>
<reference evidence="4 5" key="1">
    <citation type="submission" date="2017-11" db="EMBL/GenBank/DDBJ databases">
        <title>Evolution of Phototrophy in the Chloroflexi Phylum Driven by Horizontal Gene Transfer.</title>
        <authorList>
            <person name="Ward L.M."/>
            <person name="Hemp J."/>
            <person name="Shih P.M."/>
            <person name="Mcglynn S.E."/>
            <person name="Fischer W."/>
        </authorList>
    </citation>
    <scope>NUCLEOTIDE SEQUENCE [LARGE SCALE GENOMIC DNA]</scope>
    <source>
        <strain evidence="4">JP3_7</strain>
    </source>
</reference>
<name>A0A2M8QGD0_9CHLR</name>
<dbReference type="InterPro" id="IPR000510">
    <property type="entry name" value="Nase/OxRdtase_comp1"/>
</dbReference>
<protein>
    <submittedName>
        <fullName evidence="4">Chlorophyllide a reductase subunit Z</fullName>
    </submittedName>
</protein>
<dbReference type="GO" id="GO:0016730">
    <property type="term" value="F:oxidoreductase activity, acting on iron-sulfur proteins as donors"/>
    <property type="evidence" value="ECO:0007669"/>
    <property type="project" value="InterPro"/>
</dbReference>
<evidence type="ECO:0000256" key="1">
    <source>
        <dbReference type="ARBA" id="ARBA00023002"/>
    </source>
</evidence>
<keyword evidence="2" id="KW-0077">Bacteriochlorophyll biosynthesis</keyword>